<dbReference type="Proteomes" id="UP000886520">
    <property type="component" value="Chromosome 17"/>
</dbReference>
<protein>
    <recommendedName>
        <fullName evidence="5">Pentatricopeptide repeat-containing protein</fullName>
    </recommendedName>
</protein>
<dbReference type="NCBIfam" id="TIGR00756">
    <property type="entry name" value="PPR"/>
    <property type="match status" value="2"/>
</dbReference>
<proteinExistence type="predicted"/>
<dbReference type="OrthoDB" id="1893323at2759"/>
<dbReference type="Pfam" id="PF13041">
    <property type="entry name" value="PPR_2"/>
    <property type="match status" value="2"/>
</dbReference>
<evidence type="ECO:0000256" key="1">
    <source>
        <dbReference type="ARBA" id="ARBA00022737"/>
    </source>
</evidence>
<dbReference type="InterPro" id="IPR046960">
    <property type="entry name" value="PPR_At4g14850-like_plant"/>
</dbReference>
<dbReference type="GO" id="GO:0003723">
    <property type="term" value="F:RNA binding"/>
    <property type="evidence" value="ECO:0007669"/>
    <property type="project" value="InterPro"/>
</dbReference>
<keyword evidence="1" id="KW-0677">Repeat</keyword>
<feature type="repeat" description="PPR" evidence="2">
    <location>
        <begin position="173"/>
        <end position="207"/>
    </location>
</feature>
<evidence type="ECO:0000313" key="3">
    <source>
        <dbReference type="EMBL" id="KAI5067594.1"/>
    </source>
</evidence>
<evidence type="ECO:0000256" key="2">
    <source>
        <dbReference type="PROSITE-ProRule" id="PRU00708"/>
    </source>
</evidence>
<dbReference type="Pfam" id="PF01535">
    <property type="entry name" value="PPR"/>
    <property type="match status" value="2"/>
</dbReference>
<evidence type="ECO:0008006" key="5">
    <source>
        <dbReference type="Google" id="ProtNLM"/>
    </source>
</evidence>
<gene>
    <name evidence="3" type="ORF">GOP47_0018122</name>
</gene>
<dbReference type="AlphaFoldDB" id="A0A9D4UGQ3"/>
<dbReference type="InterPro" id="IPR002885">
    <property type="entry name" value="PPR_rpt"/>
</dbReference>
<name>A0A9D4UGQ3_ADICA</name>
<dbReference type="InterPro" id="IPR011990">
    <property type="entry name" value="TPR-like_helical_dom_sf"/>
</dbReference>
<comment type="caution">
    <text evidence="3">The sequence shown here is derived from an EMBL/GenBank/DDBJ whole genome shotgun (WGS) entry which is preliminary data.</text>
</comment>
<dbReference type="GO" id="GO:0009451">
    <property type="term" value="P:RNA modification"/>
    <property type="evidence" value="ECO:0007669"/>
    <property type="project" value="InterPro"/>
</dbReference>
<feature type="repeat" description="PPR" evidence="2">
    <location>
        <begin position="274"/>
        <end position="308"/>
    </location>
</feature>
<accession>A0A9D4UGQ3</accession>
<dbReference type="PANTHER" id="PTHR47926">
    <property type="entry name" value="PENTATRICOPEPTIDE REPEAT-CONTAINING PROTEIN"/>
    <property type="match status" value="1"/>
</dbReference>
<organism evidence="3 4">
    <name type="scientific">Adiantum capillus-veneris</name>
    <name type="common">Maidenhair fern</name>
    <dbReference type="NCBI Taxonomy" id="13818"/>
    <lineage>
        <taxon>Eukaryota</taxon>
        <taxon>Viridiplantae</taxon>
        <taxon>Streptophyta</taxon>
        <taxon>Embryophyta</taxon>
        <taxon>Tracheophyta</taxon>
        <taxon>Polypodiopsida</taxon>
        <taxon>Polypodiidae</taxon>
        <taxon>Polypodiales</taxon>
        <taxon>Pteridineae</taxon>
        <taxon>Pteridaceae</taxon>
        <taxon>Vittarioideae</taxon>
        <taxon>Adiantum</taxon>
    </lineage>
</organism>
<dbReference type="PROSITE" id="PS51375">
    <property type="entry name" value="PPR"/>
    <property type="match status" value="2"/>
</dbReference>
<dbReference type="Gene3D" id="1.25.40.10">
    <property type="entry name" value="Tetratricopeptide repeat domain"/>
    <property type="match status" value="2"/>
</dbReference>
<sequence>MIWPKGAFYFKCSSQAALRRRFFWSHPISQRRAEEEEEEDDEEDKLHRSKAQGNFALVRKKHKRALNGSSQNLPQDPFVAQIQALCQQGKLDCALQSLLVRNRICSTRDVYVCLLRTCILQQALLQAMQIHAHLLHHKADLRGVVGDYLVVTLAKCGGIELARQVSASLPRRTVFSWTSMISAYTDAGLAHEALNMYQLMLDDGVEPDHYTFVSLLKACGSIPDLEQGKLLHHEAQRMGFASDVFVGNTLVSMYGKCGDVLKAESVFIALSVHDEVACNAMLSVYVEHGCTSKVLQLYRQMQDQGIGGNELTFGITIQACHALAEELDASEYIKEMALEVGRALHHDARKMGVDTSAFVVNMLVSLYGKCGMVPEAEAVFSMLSTRDPQFWTIMLSVYVEQCQGM</sequence>
<dbReference type="FunFam" id="1.25.40.10:FF:000381">
    <property type="entry name" value="Pentatricopeptide repeat-containing protein"/>
    <property type="match status" value="1"/>
</dbReference>
<dbReference type="EMBL" id="JABFUD020000017">
    <property type="protein sequence ID" value="KAI5067594.1"/>
    <property type="molecule type" value="Genomic_DNA"/>
</dbReference>
<reference evidence="3" key="1">
    <citation type="submission" date="2021-01" db="EMBL/GenBank/DDBJ databases">
        <title>Adiantum capillus-veneris genome.</title>
        <authorList>
            <person name="Fang Y."/>
            <person name="Liao Q."/>
        </authorList>
    </citation>
    <scope>NUCLEOTIDE SEQUENCE</scope>
    <source>
        <strain evidence="3">H3</strain>
        <tissue evidence="3">Leaf</tissue>
    </source>
</reference>
<evidence type="ECO:0000313" key="4">
    <source>
        <dbReference type="Proteomes" id="UP000886520"/>
    </source>
</evidence>
<keyword evidence="4" id="KW-1185">Reference proteome</keyword>